<evidence type="ECO:0000313" key="2">
    <source>
        <dbReference type="EMBL" id="AEJ34355.1"/>
    </source>
</evidence>
<sequence>MKNKHKYVLPLLFVNSNCLPTMENNNFRDSVLAILVCQFIGPNVFIIIGSIGSVIGVKIMEMYPHYCENHGIYIDKTSVGIAHGIYGIILGFIGIYVFLFVLLFILSIIFSIIYVISKRLSS</sequence>
<keyword evidence="1" id="KW-0472">Membrane</keyword>
<feature type="transmembrane region" description="Helical" evidence="1">
    <location>
        <begin position="31"/>
        <end position="55"/>
    </location>
</feature>
<organism evidence="2 3">
    <name type="scientific">Acanthamoeba polyphaga mimivirus</name>
    <name type="common">APMV</name>
    <dbReference type="NCBI Taxonomy" id="212035"/>
    <lineage>
        <taxon>Viruses</taxon>
        <taxon>Varidnaviria</taxon>
        <taxon>Bamfordvirae</taxon>
        <taxon>Nucleocytoviricota</taxon>
        <taxon>Megaviricetes</taxon>
        <taxon>Imitervirales</taxon>
        <taxon>Mimiviridae</taxon>
        <taxon>Megamimivirinae</taxon>
        <taxon>Mimivirus</taxon>
        <taxon>Mimivirus bradfordmassiliense</taxon>
    </lineage>
</organism>
<feature type="transmembrane region" description="Helical" evidence="1">
    <location>
        <begin position="85"/>
        <end position="116"/>
    </location>
</feature>
<name>F8V501_MIMIV</name>
<evidence type="ECO:0000313" key="3">
    <source>
        <dbReference type="Proteomes" id="UP000240552"/>
    </source>
</evidence>
<dbReference type="Proteomes" id="UP000240552">
    <property type="component" value="Segment"/>
</dbReference>
<organismHost>
    <name type="scientific">Acanthamoeba polyphaga</name>
    <name type="common">Amoeba</name>
    <dbReference type="NCBI Taxonomy" id="5757"/>
</organismHost>
<protein>
    <submittedName>
        <fullName evidence="2">Uncharacterized protein R40</fullName>
    </submittedName>
</protein>
<accession>F8V501</accession>
<gene>
    <name evidence="2" type="primary">R40</name>
    <name evidence="2" type="ORF">MIMI_R40</name>
</gene>
<proteinExistence type="predicted"/>
<keyword evidence="1" id="KW-1133">Transmembrane helix</keyword>
<dbReference type="EMBL" id="JN036606">
    <property type="protein sequence ID" value="AEJ34355.1"/>
    <property type="molecule type" value="Genomic_DNA"/>
</dbReference>
<evidence type="ECO:0000256" key="1">
    <source>
        <dbReference type="SAM" id="Phobius"/>
    </source>
</evidence>
<keyword evidence="1" id="KW-0812">Transmembrane</keyword>
<reference evidence="2 3" key="1">
    <citation type="journal article" date="2011" name="Proc. Natl. Acad. Sci. U.S.A.">
        <title>Mimivirus shows dramatic genome reduction after intraamoebal culture.</title>
        <authorList>
            <person name="Boyer M."/>
            <person name="Azza S."/>
            <person name="Barrassi L."/>
            <person name="Klose T."/>
            <person name="Campocasso A."/>
            <person name="Pagnier I."/>
            <person name="Fournous G."/>
            <person name="Borg A."/>
            <person name="Robert C."/>
            <person name="Zhang X."/>
            <person name="Desnues C."/>
            <person name="Henrissat B."/>
            <person name="Rossmann M.G."/>
            <person name="La Scola B."/>
            <person name="Raoult D."/>
        </authorList>
    </citation>
    <scope>NUCLEOTIDE SEQUENCE [LARGE SCALE GENOMIC DNA]</scope>
    <source>
        <strain evidence="2">M4</strain>
    </source>
</reference>